<gene>
    <name evidence="2" type="ORF">E6Q80_21295</name>
</gene>
<sequence length="317" mass="34716">MHSATVVISLPLARYRLDFTVTTPLTLPAFAGSTLRGAFGRALRADICMTHAKICDGCALLASCPYAVVFEPRPPSAAHPLQDFNQIPRAYVIEPPQWGEKTYAPGETLSFHLVLAGRVVEQLPLILWAFHKGFQRGVGRGDGTATLTQAWHVIGKDATPILDGPGGNIARHATTVPPAPDFAGHAVTLHFDSPLRLQTNGRRATAEEFTPRKLLMRLVGRIALIHEFHGAGPLPLDFKALAAQAETLGSDKQLKWRDWSRYSSRQQQKIDLGGVIGSWRLTGEIAPFIPFLYLGQWLHVGKEATFGLGGYRLELHP</sequence>
<dbReference type="InterPro" id="IPR019267">
    <property type="entry name" value="CRISPR-assoc_Cas6_C"/>
</dbReference>
<dbReference type="EMBL" id="SSFD01000365">
    <property type="protein sequence ID" value="TXH79077.1"/>
    <property type="molecule type" value="Genomic_DNA"/>
</dbReference>
<reference evidence="2 3" key="1">
    <citation type="submission" date="2018-09" db="EMBL/GenBank/DDBJ databases">
        <title>Metagenome Assembled Genomes from an Advanced Water Purification Facility.</title>
        <authorList>
            <person name="Stamps B.W."/>
            <person name="Spear J.R."/>
        </authorList>
    </citation>
    <scope>NUCLEOTIDE SEQUENCE [LARGE SCALE GENOMIC DNA]</scope>
    <source>
        <strain evidence="2">Bin_27_1</strain>
    </source>
</reference>
<dbReference type="Proteomes" id="UP000321192">
    <property type="component" value="Unassembled WGS sequence"/>
</dbReference>
<evidence type="ECO:0000259" key="1">
    <source>
        <dbReference type="Pfam" id="PF10040"/>
    </source>
</evidence>
<protein>
    <submittedName>
        <fullName evidence="2">CRISPR system precrRNA processing endoribonuclease RAMP protein Cas6</fullName>
    </submittedName>
</protein>
<evidence type="ECO:0000313" key="2">
    <source>
        <dbReference type="EMBL" id="TXH79077.1"/>
    </source>
</evidence>
<dbReference type="Pfam" id="PF10040">
    <property type="entry name" value="CRISPR_Cas6"/>
    <property type="match status" value="1"/>
</dbReference>
<evidence type="ECO:0000313" key="3">
    <source>
        <dbReference type="Proteomes" id="UP000321192"/>
    </source>
</evidence>
<comment type="caution">
    <text evidence="2">The sequence shown here is derived from an EMBL/GenBank/DDBJ whole genome shotgun (WGS) entry which is preliminary data.</text>
</comment>
<organism evidence="2 3">
    <name type="scientific">Thauera aminoaromatica</name>
    <dbReference type="NCBI Taxonomy" id="164330"/>
    <lineage>
        <taxon>Bacteria</taxon>
        <taxon>Pseudomonadati</taxon>
        <taxon>Pseudomonadota</taxon>
        <taxon>Betaproteobacteria</taxon>
        <taxon>Rhodocyclales</taxon>
        <taxon>Zoogloeaceae</taxon>
        <taxon>Thauera</taxon>
    </lineage>
</organism>
<feature type="domain" description="CRISPR-associated protein Cas6 C-terminal" evidence="1">
    <location>
        <begin position="189"/>
        <end position="311"/>
    </location>
</feature>
<dbReference type="Gene3D" id="3.30.70.1900">
    <property type="match status" value="1"/>
</dbReference>
<proteinExistence type="predicted"/>
<dbReference type="RefSeq" id="WP_276662139.1">
    <property type="nucleotide sequence ID" value="NZ_SSFD01000365.1"/>
</dbReference>
<name>A0A5C7S5Z1_THASP</name>
<accession>A0A5C7S5Z1</accession>
<dbReference type="AlphaFoldDB" id="A0A5C7S5Z1"/>